<dbReference type="FunFam" id="1.10.287.990:FF:000001">
    <property type="entry name" value="Superoxide dismutase"/>
    <property type="match status" value="1"/>
</dbReference>
<keyword evidence="3 5" id="KW-0479">Metal-binding</keyword>
<dbReference type="InterPro" id="IPR036314">
    <property type="entry name" value="SOD_C_sf"/>
</dbReference>
<keyword evidence="10" id="KW-1185">Reference proteome</keyword>
<evidence type="ECO:0000313" key="10">
    <source>
        <dbReference type="Proteomes" id="UP000218968"/>
    </source>
</evidence>
<name>A0A290XIY1_9GAMM</name>
<dbReference type="PROSITE" id="PS00088">
    <property type="entry name" value="SOD_MN"/>
    <property type="match status" value="1"/>
</dbReference>
<dbReference type="Proteomes" id="UP000218968">
    <property type="component" value="Chromosome"/>
</dbReference>
<comment type="function">
    <text evidence="6">Destroys radicals which are normally produced within the cells and which are toxic to biological systems.</text>
</comment>
<feature type="binding site" evidence="5">
    <location>
        <position position="172"/>
    </location>
    <ligand>
        <name>Mn(2+)</name>
        <dbReference type="ChEBI" id="CHEBI:29035"/>
    </ligand>
</feature>
<dbReference type="InterPro" id="IPR001189">
    <property type="entry name" value="Mn/Fe_SOD"/>
</dbReference>
<feature type="binding site" evidence="5">
    <location>
        <position position="168"/>
    </location>
    <ligand>
        <name>Mn(2+)</name>
        <dbReference type="ChEBI" id="CHEBI:29035"/>
    </ligand>
</feature>
<dbReference type="GO" id="GO:0005737">
    <property type="term" value="C:cytoplasm"/>
    <property type="evidence" value="ECO:0007669"/>
    <property type="project" value="TreeGrafter"/>
</dbReference>
<dbReference type="SUPFAM" id="SSF54719">
    <property type="entry name" value="Fe,Mn superoxide dismutase (SOD), C-terminal domain"/>
    <property type="match status" value="1"/>
</dbReference>
<evidence type="ECO:0000259" key="7">
    <source>
        <dbReference type="Pfam" id="PF00081"/>
    </source>
</evidence>
<dbReference type="PRINTS" id="PR01703">
    <property type="entry name" value="MNSODISMTASE"/>
</dbReference>
<dbReference type="GO" id="GO:0030145">
    <property type="term" value="F:manganese ion binding"/>
    <property type="evidence" value="ECO:0007669"/>
    <property type="project" value="UniProtKB-ARBA"/>
</dbReference>
<sequence length="208" mass="23007">MAYTLPELGYAYDALEPHIDAKTMEIHHTKHHQTYINNANAALEGTQWADVPVETLIADLDALPEDKRGPLRNNAGGHANHSLFWTVMSPNGGGNPVGEVAKRIDSDLGGFDAFKEAFTKAALTRFGSGWAWLSVDTSGALKVESSANQDNPLMKGIGSGNTPILGLDVWEHAYYLKYQNRRPDYIAAFYNVVDWNEVERRYQEAVKG</sequence>
<feature type="domain" description="Manganese/iron superoxide dismutase N-terminal" evidence="7">
    <location>
        <begin position="3"/>
        <end position="89"/>
    </location>
</feature>
<dbReference type="InterPro" id="IPR019831">
    <property type="entry name" value="Mn/Fe_SOD_N"/>
</dbReference>
<dbReference type="Pfam" id="PF02777">
    <property type="entry name" value="Sod_Fe_C"/>
    <property type="match status" value="1"/>
</dbReference>
<evidence type="ECO:0000256" key="5">
    <source>
        <dbReference type="PIRSR" id="PIRSR000349-1"/>
    </source>
</evidence>
<dbReference type="InterPro" id="IPR019833">
    <property type="entry name" value="Mn/Fe_SOD_BS"/>
</dbReference>
<dbReference type="EMBL" id="CP023406">
    <property type="protein sequence ID" value="ATD68896.1"/>
    <property type="molecule type" value="Genomic_DNA"/>
</dbReference>
<gene>
    <name evidence="9" type="ORF">CNR27_13465</name>
</gene>
<evidence type="ECO:0000313" key="9">
    <source>
        <dbReference type="EMBL" id="ATD68896.1"/>
    </source>
</evidence>
<comment type="similarity">
    <text evidence="1 6">Belongs to the iron/manganese superoxide dismutase family.</text>
</comment>
<evidence type="ECO:0000256" key="3">
    <source>
        <dbReference type="ARBA" id="ARBA00022723"/>
    </source>
</evidence>
<evidence type="ECO:0000256" key="1">
    <source>
        <dbReference type="ARBA" id="ARBA00008714"/>
    </source>
</evidence>
<dbReference type="InterPro" id="IPR036324">
    <property type="entry name" value="Mn/Fe_SOD_N_sf"/>
</dbReference>
<evidence type="ECO:0000256" key="2">
    <source>
        <dbReference type="ARBA" id="ARBA00012682"/>
    </source>
</evidence>
<dbReference type="Pfam" id="PF00081">
    <property type="entry name" value="Sod_Fe_N"/>
    <property type="match status" value="1"/>
</dbReference>
<dbReference type="EC" id="1.15.1.1" evidence="2 6"/>
<accession>A0A290XIY1</accession>
<dbReference type="SUPFAM" id="SSF46609">
    <property type="entry name" value="Fe,Mn superoxide dismutase (SOD), N-terminal domain"/>
    <property type="match status" value="1"/>
</dbReference>
<evidence type="ECO:0000256" key="6">
    <source>
        <dbReference type="RuleBase" id="RU000414"/>
    </source>
</evidence>
<keyword evidence="4 6" id="KW-0560">Oxidoreductase</keyword>
<reference evidence="10" key="1">
    <citation type="submission" date="2017-09" db="EMBL/GenBank/DDBJ databases">
        <title>Luteimonas liuhanmingii sp.nov., isolated from the intestinal contents of Tibetan Plateau Pika in Yushu, Qinghai Province, China.</title>
        <authorList>
            <person name="Gui Z."/>
        </authorList>
    </citation>
    <scope>NUCLEOTIDE SEQUENCE [LARGE SCALE GENOMIC DNA]</scope>
    <source>
        <strain evidence="10">100111</strain>
    </source>
</reference>
<dbReference type="Gene3D" id="3.55.40.20">
    <property type="entry name" value="Iron/manganese superoxide dismutase, C-terminal domain"/>
    <property type="match status" value="1"/>
</dbReference>
<dbReference type="KEGG" id="lum:CNR27_13465"/>
<evidence type="ECO:0000256" key="4">
    <source>
        <dbReference type="ARBA" id="ARBA00023002"/>
    </source>
</evidence>
<evidence type="ECO:0000259" key="8">
    <source>
        <dbReference type="Pfam" id="PF02777"/>
    </source>
</evidence>
<dbReference type="FunFam" id="3.55.40.20:FF:000001">
    <property type="entry name" value="Superoxide dismutase"/>
    <property type="match status" value="1"/>
</dbReference>
<feature type="domain" description="Manganese/iron superoxide dismutase C-terminal" evidence="8">
    <location>
        <begin position="97"/>
        <end position="201"/>
    </location>
</feature>
<dbReference type="OrthoDB" id="9803125at2"/>
<protein>
    <recommendedName>
        <fullName evidence="2 6">Superoxide dismutase</fullName>
        <ecNumber evidence="2 6">1.15.1.1</ecNumber>
    </recommendedName>
</protein>
<dbReference type="PIRSF" id="PIRSF000349">
    <property type="entry name" value="SODismutase"/>
    <property type="match status" value="1"/>
</dbReference>
<feature type="binding site" evidence="5">
    <location>
        <position position="81"/>
    </location>
    <ligand>
        <name>Mn(2+)</name>
        <dbReference type="ChEBI" id="CHEBI:29035"/>
    </ligand>
</feature>
<dbReference type="PANTHER" id="PTHR43595">
    <property type="entry name" value="37S RIBOSOMAL PROTEIN S26, MITOCHONDRIAL"/>
    <property type="match status" value="1"/>
</dbReference>
<dbReference type="PANTHER" id="PTHR43595:SF2">
    <property type="entry name" value="SMALL RIBOSOMAL SUBUNIT PROTEIN MS42"/>
    <property type="match status" value="1"/>
</dbReference>
<comment type="catalytic activity">
    <reaction evidence="6">
        <text>2 superoxide + 2 H(+) = H2O2 + O2</text>
        <dbReference type="Rhea" id="RHEA:20696"/>
        <dbReference type="ChEBI" id="CHEBI:15378"/>
        <dbReference type="ChEBI" id="CHEBI:15379"/>
        <dbReference type="ChEBI" id="CHEBI:16240"/>
        <dbReference type="ChEBI" id="CHEBI:18421"/>
        <dbReference type="EC" id="1.15.1.1"/>
    </reaction>
</comment>
<dbReference type="RefSeq" id="WP_096300676.1">
    <property type="nucleotide sequence ID" value="NZ_CP023406.1"/>
</dbReference>
<dbReference type="GO" id="GO:0004784">
    <property type="term" value="F:superoxide dismutase activity"/>
    <property type="evidence" value="ECO:0007669"/>
    <property type="project" value="UniProtKB-EC"/>
</dbReference>
<organism evidence="9 10">
    <name type="scientific">Luteimonas chenhongjianii</name>
    <dbReference type="NCBI Taxonomy" id="2006110"/>
    <lineage>
        <taxon>Bacteria</taxon>
        <taxon>Pseudomonadati</taxon>
        <taxon>Pseudomonadota</taxon>
        <taxon>Gammaproteobacteria</taxon>
        <taxon>Lysobacterales</taxon>
        <taxon>Lysobacteraceae</taxon>
        <taxon>Luteimonas</taxon>
    </lineage>
</organism>
<feature type="binding site" evidence="5">
    <location>
        <position position="27"/>
    </location>
    <ligand>
        <name>Mn(2+)</name>
        <dbReference type="ChEBI" id="CHEBI:29035"/>
    </ligand>
</feature>
<proteinExistence type="inferred from homology"/>
<dbReference type="InterPro" id="IPR019832">
    <property type="entry name" value="Mn/Fe_SOD_C"/>
</dbReference>
<dbReference type="AlphaFoldDB" id="A0A290XIY1"/>
<dbReference type="Gene3D" id="1.10.287.990">
    <property type="entry name" value="Fe,Mn superoxide dismutase (SOD) domain"/>
    <property type="match status" value="1"/>
</dbReference>